<evidence type="ECO:0000256" key="2">
    <source>
        <dbReference type="ARBA" id="ARBA00010487"/>
    </source>
</evidence>
<dbReference type="InterPro" id="IPR006876">
    <property type="entry name" value="LMBR1-like_membr_prot"/>
</dbReference>
<name>A0ABN9XQY4_9DINO</name>
<dbReference type="Proteomes" id="UP001189429">
    <property type="component" value="Unassembled WGS sequence"/>
</dbReference>
<dbReference type="EMBL" id="CAUYUJ010021059">
    <property type="protein sequence ID" value="CAK0902363.1"/>
    <property type="molecule type" value="Genomic_DNA"/>
</dbReference>
<evidence type="ECO:0000313" key="9">
    <source>
        <dbReference type="Proteomes" id="UP001189429"/>
    </source>
</evidence>
<protein>
    <submittedName>
        <fullName evidence="8">Uncharacterized protein</fullName>
    </submittedName>
</protein>
<keyword evidence="5 7" id="KW-0472">Membrane</keyword>
<dbReference type="InterPro" id="IPR051584">
    <property type="entry name" value="GPCR-associated_LMBR1"/>
</dbReference>
<keyword evidence="9" id="KW-1185">Reference proteome</keyword>
<evidence type="ECO:0000256" key="1">
    <source>
        <dbReference type="ARBA" id="ARBA00004141"/>
    </source>
</evidence>
<evidence type="ECO:0000256" key="6">
    <source>
        <dbReference type="SAM" id="MobiDB-lite"/>
    </source>
</evidence>
<feature type="transmembrane region" description="Helical" evidence="7">
    <location>
        <begin position="559"/>
        <end position="577"/>
    </location>
</feature>
<evidence type="ECO:0000256" key="3">
    <source>
        <dbReference type="ARBA" id="ARBA00022692"/>
    </source>
</evidence>
<feature type="transmembrane region" description="Helical" evidence="7">
    <location>
        <begin position="467"/>
        <end position="489"/>
    </location>
</feature>
<organism evidence="8 9">
    <name type="scientific">Prorocentrum cordatum</name>
    <dbReference type="NCBI Taxonomy" id="2364126"/>
    <lineage>
        <taxon>Eukaryota</taxon>
        <taxon>Sar</taxon>
        <taxon>Alveolata</taxon>
        <taxon>Dinophyceae</taxon>
        <taxon>Prorocentrales</taxon>
        <taxon>Prorocentraceae</taxon>
        <taxon>Prorocentrum</taxon>
    </lineage>
</organism>
<evidence type="ECO:0000256" key="4">
    <source>
        <dbReference type="ARBA" id="ARBA00022989"/>
    </source>
</evidence>
<comment type="similarity">
    <text evidence="2">Belongs to the LIMR family.</text>
</comment>
<comment type="subcellular location">
    <subcellularLocation>
        <location evidence="1">Membrane</location>
        <topology evidence="1">Multi-pass membrane protein</topology>
    </subcellularLocation>
</comment>
<evidence type="ECO:0000256" key="5">
    <source>
        <dbReference type="ARBA" id="ARBA00023136"/>
    </source>
</evidence>
<keyword evidence="4 7" id="KW-1133">Transmembrane helix</keyword>
<feature type="compositionally biased region" description="Low complexity" evidence="6">
    <location>
        <begin position="630"/>
        <end position="642"/>
    </location>
</feature>
<sequence>MRRAGSELEALAGGLAAVALLSGCCLRRYAERGVNRLAFLASVLGATLGLSVIAVVPYDVWASLAIAESQRTGSTSELPAKESIGHCWAAIYWATTLLCYVVCPVLMEFEASGDFTVRAKLRTSLRRNAVYYVCQTVVGAVVLVWLILTGEVQGSLEGFCIAASNAWGLLLLTVLMGYGLVAVPRHMIQLADPAGQLRKLYAQTAARDEARLSCLFELQDLIQQVRAALAMRDQTEPCAEELELPEPARSAAQAALGTLHRSLSKCERLYQDLNSSSAPVAAPGRAATSLPASPARAVSSAELEEGGAEEPLAGGRGAGGGGALLERRLRNAAGGLERLAELHRSLKAAGLEARRAACTWESHVHRCMFFEDLEGSQFKAAAELMGCAPRPGLAQGCCSRTCLRLGQCWLSAVALWLRAFRARALRAAGWLCGAISAVIVVGQLTIFRRGWSLSLLSLLFRQDCGPWWTQAFCIVPLGYMTYTVYFSIFSFRIGGWFGLYTNHSTDTGSLLWCASILARLSAPLCYHFLLLIRVEGTTFQDFMGAMNVVPVLGESVNSYFPLLVAVLCCLNLLNVYARIMQCLSFGTVELDLAAGGDREHPLSEGRQLIERERRRRAEECAMELKDRSEPGPLAAPLAAPAG</sequence>
<dbReference type="Pfam" id="PF04791">
    <property type="entry name" value="LMBR1"/>
    <property type="match status" value="1"/>
</dbReference>
<dbReference type="PANTHER" id="PTHR21355:SF0">
    <property type="entry name" value="G-PROTEIN COUPLED RECEPTOR-ASSOCIATED PROTEIN LMBRD2"/>
    <property type="match status" value="1"/>
</dbReference>
<evidence type="ECO:0000313" key="8">
    <source>
        <dbReference type="EMBL" id="CAK0902363.1"/>
    </source>
</evidence>
<dbReference type="PANTHER" id="PTHR21355">
    <property type="entry name" value="G-PROTEIN COUPLED RECEPTOR-ASSOCIATED PROTEIN LMBRD2"/>
    <property type="match status" value="1"/>
</dbReference>
<dbReference type="PROSITE" id="PS51257">
    <property type="entry name" value="PROKAR_LIPOPROTEIN"/>
    <property type="match status" value="1"/>
</dbReference>
<feature type="transmembrane region" description="Helical" evidence="7">
    <location>
        <begin position="161"/>
        <end position="181"/>
    </location>
</feature>
<accession>A0ABN9XQY4</accession>
<gene>
    <name evidence="8" type="ORF">PCOR1329_LOCUS79000</name>
</gene>
<comment type="caution">
    <text evidence="8">The sequence shown here is derived from an EMBL/GenBank/DDBJ whole genome shotgun (WGS) entry which is preliminary data.</text>
</comment>
<feature type="transmembrane region" description="Helical" evidence="7">
    <location>
        <begin position="427"/>
        <end position="447"/>
    </location>
</feature>
<feature type="transmembrane region" description="Helical" evidence="7">
    <location>
        <begin position="129"/>
        <end position="149"/>
    </location>
</feature>
<feature type="region of interest" description="Disordered" evidence="6">
    <location>
        <begin position="622"/>
        <end position="642"/>
    </location>
</feature>
<feature type="transmembrane region" description="Helical" evidence="7">
    <location>
        <begin position="90"/>
        <end position="109"/>
    </location>
</feature>
<feature type="transmembrane region" description="Helical" evidence="7">
    <location>
        <begin position="510"/>
        <end position="532"/>
    </location>
</feature>
<evidence type="ECO:0000256" key="7">
    <source>
        <dbReference type="SAM" id="Phobius"/>
    </source>
</evidence>
<feature type="region of interest" description="Disordered" evidence="6">
    <location>
        <begin position="277"/>
        <end position="318"/>
    </location>
</feature>
<reference evidence="8" key="1">
    <citation type="submission" date="2023-10" db="EMBL/GenBank/DDBJ databases">
        <authorList>
            <person name="Chen Y."/>
            <person name="Shah S."/>
            <person name="Dougan E. K."/>
            <person name="Thang M."/>
            <person name="Chan C."/>
        </authorList>
    </citation>
    <scope>NUCLEOTIDE SEQUENCE [LARGE SCALE GENOMIC DNA]</scope>
</reference>
<feature type="transmembrane region" description="Helical" evidence="7">
    <location>
        <begin position="37"/>
        <end position="58"/>
    </location>
</feature>
<keyword evidence="3 7" id="KW-0812">Transmembrane</keyword>
<proteinExistence type="inferred from homology"/>